<organism evidence="1 2">
    <name type="scientific">Waltera acetigignens</name>
    <dbReference type="NCBI Taxonomy" id="2981769"/>
    <lineage>
        <taxon>Bacteria</taxon>
        <taxon>Bacillati</taxon>
        <taxon>Bacillota</taxon>
        <taxon>Clostridia</taxon>
        <taxon>Lachnospirales</taxon>
        <taxon>Lachnospiraceae</taxon>
        <taxon>Waltera</taxon>
    </lineage>
</organism>
<dbReference type="RefSeq" id="WP_227064873.1">
    <property type="nucleotide sequence ID" value="NZ_JAJEPV010000101.1"/>
</dbReference>
<evidence type="ECO:0000313" key="1">
    <source>
        <dbReference type="EMBL" id="MCC2121482.1"/>
    </source>
</evidence>
<sequence>MCKILYLTGGNIEDKSTRQITCDEAQKILLEAQKGKKNYNPICSMMDYRDNRLYRKIIYFTFQIVAIDLDTTKQIWYEKVNGDEYFIDKIVYNNYQNKNVYIELHFRNSKFSKPNICMIRMKDKNGWRYFVGDIEDIHFYRTIKFGDIEIVFKDLDASFEAFLNNVQECDKRFVRDDESPIVENNIEK</sequence>
<gene>
    <name evidence="1" type="ORF">LKD75_18190</name>
</gene>
<reference evidence="1 2" key="1">
    <citation type="submission" date="2021-10" db="EMBL/GenBank/DDBJ databases">
        <title>Anaerobic single-cell dispensing facilitates the cultivation of human gut bacteria.</title>
        <authorList>
            <person name="Afrizal A."/>
        </authorList>
    </citation>
    <scope>NUCLEOTIDE SEQUENCE [LARGE SCALE GENOMIC DNA]</scope>
    <source>
        <strain evidence="1 2">CLA-AA-H273</strain>
    </source>
</reference>
<keyword evidence="2" id="KW-1185">Reference proteome</keyword>
<dbReference type="AlphaFoldDB" id="A0AAE3A1V6"/>
<dbReference type="Proteomes" id="UP001197795">
    <property type="component" value="Unassembled WGS sequence"/>
</dbReference>
<comment type="caution">
    <text evidence="1">The sequence shown here is derived from an EMBL/GenBank/DDBJ whole genome shotgun (WGS) entry which is preliminary data.</text>
</comment>
<evidence type="ECO:0000313" key="2">
    <source>
        <dbReference type="Proteomes" id="UP001197795"/>
    </source>
</evidence>
<dbReference type="EMBL" id="JAJEPV010000101">
    <property type="protein sequence ID" value="MCC2121482.1"/>
    <property type="molecule type" value="Genomic_DNA"/>
</dbReference>
<name>A0AAE3A1V6_9FIRM</name>
<protein>
    <submittedName>
        <fullName evidence="1">Uncharacterized protein</fullName>
    </submittedName>
</protein>
<proteinExistence type="predicted"/>
<accession>A0AAE3A1V6</accession>